<evidence type="ECO:0000313" key="1">
    <source>
        <dbReference type="EMBL" id="NHN26804.1"/>
    </source>
</evidence>
<sequence>MKTFFKNNFKKTILFFLVLFLVIIIGYSDMTFSLLFSSKIMIHRVNSIEKLNEVKGDFIGVELDIMYDSIVNVFDVNHPPAKSIHLNLEEYLSNSKENKEVMYWFDFKNLTRFNKKKALKRLNDIVFNSGIQKNKIIIETTLPENASVFKEAGYITSYYLPPYLHSKTKDSLAYYITLIKTKSKEYPTDYISFDYTDYTIINKNFKNMKKLTWYVNQPIIRKKIFTKFKLYSILSDENVDYVLFSYYSKYGDR</sequence>
<organism evidence="1 2">
    <name type="scientific">Flavobacterium jejuense</name>
    <dbReference type="NCBI Taxonomy" id="1544455"/>
    <lineage>
        <taxon>Bacteria</taxon>
        <taxon>Pseudomonadati</taxon>
        <taxon>Bacteroidota</taxon>
        <taxon>Flavobacteriia</taxon>
        <taxon>Flavobacteriales</taxon>
        <taxon>Flavobacteriaceae</taxon>
        <taxon>Flavobacterium</taxon>
    </lineage>
</organism>
<proteinExistence type="predicted"/>
<dbReference type="InterPro" id="IPR036483">
    <property type="entry name" value="PWI_dom_sf"/>
</dbReference>
<evidence type="ECO:0000313" key="2">
    <source>
        <dbReference type="Proteomes" id="UP000817854"/>
    </source>
</evidence>
<gene>
    <name evidence="1" type="ORF">FIA58_014050</name>
</gene>
<keyword evidence="2" id="KW-1185">Reference proteome</keyword>
<dbReference type="Proteomes" id="UP000817854">
    <property type="component" value="Unassembled WGS sequence"/>
</dbReference>
<protein>
    <submittedName>
        <fullName evidence="1">Uncharacterized protein</fullName>
    </submittedName>
</protein>
<reference evidence="2" key="1">
    <citation type="submission" date="2019-05" db="EMBL/GenBank/DDBJ databases">
        <title>Flavobacterium profundi sp. nov., isolated from a deep-sea seamount.</title>
        <authorList>
            <person name="Zhang D.-C."/>
        </authorList>
    </citation>
    <scope>NUCLEOTIDE SEQUENCE [LARGE SCALE GENOMIC DNA]</scope>
    <source>
        <strain evidence="2">EC11</strain>
    </source>
</reference>
<dbReference type="EMBL" id="VEVQ02000009">
    <property type="protein sequence ID" value="NHN26804.1"/>
    <property type="molecule type" value="Genomic_DNA"/>
</dbReference>
<name>A0ABX0ISK1_9FLAO</name>
<accession>A0ABX0ISK1</accession>
<reference evidence="1 2" key="2">
    <citation type="submission" date="2019-05" db="EMBL/GenBank/DDBJ databases">
        <authorList>
            <person name="Lianzixin W."/>
        </authorList>
    </citation>
    <scope>NUCLEOTIDE SEQUENCE [LARGE SCALE GENOMIC DNA]</scope>
    <source>
        <strain evidence="1 2">EC11</strain>
    </source>
</reference>
<dbReference type="SUPFAM" id="SSF101233">
    <property type="entry name" value="PWI domain"/>
    <property type="match status" value="1"/>
</dbReference>
<dbReference type="RefSeq" id="WP_140963121.1">
    <property type="nucleotide sequence ID" value="NZ_VEVQ02000009.1"/>
</dbReference>
<comment type="caution">
    <text evidence="1">The sequence shown here is derived from an EMBL/GenBank/DDBJ whole genome shotgun (WGS) entry which is preliminary data.</text>
</comment>
<reference evidence="1 2" key="3">
    <citation type="submission" date="2020-02" db="EMBL/GenBank/DDBJ databases">
        <title>Flavobacterium profundi sp. nov., isolated from a deep-sea seamount.</title>
        <authorList>
            <person name="Zhang D.-C."/>
        </authorList>
    </citation>
    <scope>NUCLEOTIDE SEQUENCE [LARGE SCALE GENOMIC DNA]</scope>
    <source>
        <strain evidence="1 2">EC11</strain>
    </source>
</reference>